<evidence type="ECO:0000256" key="1">
    <source>
        <dbReference type="ARBA" id="ARBA00004442"/>
    </source>
</evidence>
<dbReference type="SUPFAM" id="SSF48452">
    <property type="entry name" value="TPR-like"/>
    <property type="match status" value="1"/>
</dbReference>
<keyword evidence="10" id="KW-1185">Reference proteome</keyword>
<keyword evidence="4" id="KW-0472">Membrane</keyword>
<feature type="signal peptide" evidence="6">
    <location>
        <begin position="1"/>
        <end position="20"/>
    </location>
</feature>
<gene>
    <name evidence="9" type="ORF">HMPREF1218_0941</name>
</gene>
<evidence type="ECO:0000313" key="10">
    <source>
        <dbReference type="Proteomes" id="UP000016600"/>
    </source>
</evidence>
<accession>U2L9F7</accession>
<feature type="domain" description="RagB/SusD" evidence="7">
    <location>
        <begin position="387"/>
        <end position="510"/>
    </location>
</feature>
<feature type="chain" id="PRO_5004629979" evidence="6">
    <location>
        <begin position="21"/>
        <end position="515"/>
    </location>
</feature>
<dbReference type="PATRIC" id="fig|1081904.3.peg.1393"/>
<dbReference type="InterPro" id="IPR012944">
    <property type="entry name" value="SusD_RagB_dom"/>
</dbReference>
<dbReference type="Pfam" id="PF14322">
    <property type="entry name" value="SusD-like_3"/>
    <property type="match status" value="1"/>
</dbReference>
<evidence type="ECO:0000256" key="4">
    <source>
        <dbReference type="ARBA" id="ARBA00023136"/>
    </source>
</evidence>
<dbReference type="GO" id="GO:0009279">
    <property type="term" value="C:cell outer membrane"/>
    <property type="evidence" value="ECO:0007669"/>
    <property type="project" value="UniProtKB-SubCell"/>
</dbReference>
<dbReference type="InterPro" id="IPR033985">
    <property type="entry name" value="SusD-like_N"/>
</dbReference>
<organism evidence="9 10">
    <name type="scientific">Hoylesella pleuritidis F0068</name>
    <dbReference type="NCBI Taxonomy" id="1081904"/>
    <lineage>
        <taxon>Bacteria</taxon>
        <taxon>Pseudomonadati</taxon>
        <taxon>Bacteroidota</taxon>
        <taxon>Bacteroidia</taxon>
        <taxon>Bacteroidales</taxon>
        <taxon>Prevotellaceae</taxon>
        <taxon>Hoylesella</taxon>
    </lineage>
</organism>
<evidence type="ECO:0000256" key="6">
    <source>
        <dbReference type="SAM" id="SignalP"/>
    </source>
</evidence>
<sequence length="515" mass="58199">MKKSIYIWLAAAALAFNACSDDYLNTTSDDTDKKTIFESTENVKLAVNGLSRLMSTQYLSSQGFNGEGTIITWYANYPGNDFQKCNLTGWSPIINAEYHEISTAIYDYYPWFYYYKIIGNANTIICEVDNATGSAADKQFLKAQALTFRAYCYLMLSQLYSHRWQDSNNGASRGLPLRIDESKGDLPASTLAETYARIYKDLDEAIAGYTASGQDRNSKENYAVNIDVAYAIYARAALTREDWENAAKYAALARKKYKLMTNKEYVDGGFNAPNREWIWSVYSNAQETLYFYQFFAYQGSNSNASAGRNYPCAISKELYDQIPATDVRKAIFLDPGNLPFNTATGLADKALTKKAKADYGSKLNAKSQIFAYMQFKMQAVVNPGVGEFCLFRAAEMYLTEAEADCHLGKEAEAQALLVALNKTSGRDPSYTCTKTGNDLLTEVKLYRRFDLWGEGFDWFDFKRWKQPIVRKTFAKGGSFHETFAKTIKPEEANAWTWVIPNRETDYNSAIKSNTK</sequence>
<evidence type="ECO:0000256" key="3">
    <source>
        <dbReference type="ARBA" id="ARBA00022729"/>
    </source>
</evidence>
<dbReference type="Pfam" id="PF07980">
    <property type="entry name" value="SusD_RagB"/>
    <property type="match status" value="1"/>
</dbReference>
<dbReference type="AlphaFoldDB" id="U2L9F7"/>
<comment type="similarity">
    <text evidence="2">Belongs to the SusD family.</text>
</comment>
<dbReference type="EMBL" id="AWET01000032">
    <property type="protein sequence ID" value="ERK00981.1"/>
    <property type="molecule type" value="Genomic_DNA"/>
</dbReference>
<dbReference type="Proteomes" id="UP000016600">
    <property type="component" value="Unassembled WGS sequence"/>
</dbReference>
<dbReference type="Gene3D" id="1.25.40.390">
    <property type="match status" value="1"/>
</dbReference>
<dbReference type="RefSeq" id="WP_021583983.1">
    <property type="nucleotide sequence ID" value="NZ_AWET01000032.1"/>
</dbReference>
<protein>
    <submittedName>
        <fullName evidence="9">Starch-binding protein, SusD-like family</fullName>
    </submittedName>
</protein>
<evidence type="ECO:0000259" key="7">
    <source>
        <dbReference type="Pfam" id="PF07980"/>
    </source>
</evidence>
<comment type="caution">
    <text evidence="9">The sequence shown here is derived from an EMBL/GenBank/DDBJ whole genome shotgun (WGS) entry which is preliminary data.</text>
</comment>
<name>U2L9F7_9BACT</name>
<evidence type="ECO:0000313" key="9">
    <source>
        <dbReference type="EMBL" id="ERK00981.1"/>
    </source>
</evidence>
<feature type="domain" description="SusD-like N-terminal" evidence="8">
    <location>
        <begin position="86"/>
        <end position="207"/>
    </location>
</feature>
<dbReference type="InterPro" id="IPR011990">
    <property type="entry name" value="TPR-like_helical_dom_sf"/>
</dbReference>
<comment type="subcellular location">
    <subcellularLocation>
        <location evidence="1">Cell outer membrane</location>
    </subcellularLocation>
</comment>
<evidence type="ECO:0000259" key="8">
    <source>
        <dbReference type="Pfam" id="PF14322"/>
    </source>
</evidence>
<keyword evidence="5" id="KW-0998">Cell outer membrane</keyword>
<reference evidence="9 10" key="1">
    <citation type="submission" date="2013-08" db="EMBL/GenBank/DDBJ databases">
        <authorList>
            <person name="Durkin A.S."/>
            <person name="Haft D.R."/>
            <person name="McCorrison J."/>
            <person name="Torralba M."/>
            <person name="Gillis M."/>
            <person name="Haft D.H."/>
            <person name="Methe B."/>
            <person name="Sutton G."/>
            <person name="Nelson K.E."/>
        </authorList>
    </citation>
    <scope>NUCLEOTIDE SEQUENCE [LARGE SCALE GENOMIC DNA]</scope>
    <source>
        <strain evidence="9 10">F0068</strain>
    </source>
</reference>
<evidence type="ECO:0000256" key="5">
    <source>
        <dbReference type="ARBA" id="ARBA00023237"/>
    </source>
</evidence>
<evidence type="ECO:0000256" key="2">
    <source>
        <dbReference type="ARBA" id="ARBA00006275"/>
    </source>
</evidence>
<proteinExistence type="inferred from homology"/>
<keyword evidence="3 6" id="KW-0732">Signal</keyword>